<dbReference type="RefSeq" id="WP_169153709.1">
    <property type="nucleotide sequence ID" value="NZ_CAWPJE010000324.1"/>
</dbReference>
<protein>
    <submittedName>
        <fullName evidence="2">Uncharacterized protein</fullName>
    </submittedName>
</protein>
<name>A0ABX1P269_9CYAN</name>
<evidence type="ECO:0000313" key="3">
    <source>
        <dbReference type="Proteomes" id="UP000718564"/>
    </source>
</evidence>
<organism evidence="2 3">
    <name type="scientific">Brasilonema bromeliae SPC951</name>
    <dbReference type="NCBI Taxonomy" id="385972"/>
    <lineage>
        <taxon>Bacteria</taxon>
        <taxon>Bacillati</taxon>
        <taxon>Cyanobacteriota</taxon>
        <taxon>Cyanophyceae</taxon>
        <taxon>Nostocales</taxon>
        <taxon>Scytonemataceae</taxon>
        <taxon>Brasilonema</taxon>
        <taxon>Bromeliae group (in: Brasilonema)</taxon>
    </lineage>
</organism>
<evidence type="ECO:0000256" key="1">
    <source>
        <dbReference type="SAM" id="MobiDB-lite"/>
    </source>
</evidence>
<gene>
    <name evidence="2" type="ORF">DP116_02720</name>
</gene>
<feature type="region of interest" description="Disordered" evidence="1">
    <location>
        <begin position="50"/>
        <end position="77"/>
    </location>
</feature>
<feature type="compositionally biased region" description="Basic and acidic residues" evidence="1">
    <location>
        <begin position="67"/>
        <end position="77"/>
    </location>
</feature>
<dbReference type="Proteomes" id="UP000718564">
    <property type="component" value="Unassembled WGS sequence"/>
</dbReference>
<proteinExistence type="predicted"/>
<comment type="caution">
    <text evidence="2">The sequence shown here is derived from an EMBL/GenBank/DDBJ whole genome shotgun (WGS) entry which is preliminary data.</text>
</comment>
<feature type="compositionally biased region" description="Basic residues" evidence="1">
    <location>
        <begin position="53"/>
        <end position="66"/>
    </location>
</feature>
<reference evidence="2 3" key="1">
    <citation type="submission" date="2018-06" db="EMBL/GenBank/DDBJ databases">
        <title>Comparative genomics of Brasilonema spp. strains.</title>
        <authorList>
            <person name="Alvarenga D.O."/>
            <person name="Fiore M.F."/>
            <person name="Varani A.M."/>
        </authorList>
    </citation>
    <scope>NUCLEOTIDE SEQUENCE [LARGE SCALE GENOMIC DNA]</scope>
    <source>
        <strain evidence="2 3">SPC951</strain>
    </source>
</reference>
<evidence type="ECO:0000313" key="2">
    <source>
        <dbReference type="EMBL" id="NMG18419.1"/>
    </source>
</evidence>
<sequence>MFGKLTSFGKNEQSFLGKEGRVKNCRQNELSKPLVIVSQIHHHVENIKENHIGKNKKNRRFYHRKIRDTGNSDHARA</sequence>
<dbReference type="EMBL" id="QMEB01000011">
    <property type="protein sequence ID" value="NMG18419.1"/>
    <property type="molecule type" value="Genomic_DNA"/>
</dbReference>
<accession>A0ABX1P269</accession>
<keyword evidence="3" id="KW-1185">Reference proteome</keyword>